<keyword evidence="3 6" id="KW-0808">Transferase</keyword>
<dbReference type="AlphaFoldDB" id="A0A2R6QQH1"/>
<name>A0A2R6QQH1_ACTCC</name>
<dbReference type="UniPathway" id="UPA00143"/>
<comment type="function">
    <text evidence="6">Functions as an E3 ubiquitin ligase.</text>
</comment>
<dbReference type="STRING" id="1590841.A0A2R6QQH1"/>
<reference evidence="9" key="2">
    <citation type="journal article" date="2018" name="BMC Genomics">
        <title>A manually annotated Actinidia chinensis var. chinensis (kiwifruit) genome highlights the challenges associated with draft genomes and gene prediction in plants.</title>
        <authorList>
            <person name="Pilkington S.M."/>
            <person name="Crowhurst R."/>
            <person name="Hilario E."/>
            <person name="Nardozza S."/>
            <person name="Fraser L."/>
            <person name="Peng Y."/>
            <person name="Gunaseelan K."/>
            <person name="Simpson R."/>
            <person name="Tahir J."/>
            <person name="Deroles S.C."/>
            <person name="Templeton K."/>
            <person name="Luo Z."/>
            <person name="Davy M."/>
            <person name="Cheng C."/>
            <person name="McNeilage M."/>
            <person name="Scaglione D."/>
            <person name="Liu Y."/>
            <person name="Zhang Q."/>
            <person name="Datson P."/>
            <person name="De Silva N."/>
            <person name="Gardiner S.E."/>
            <person name="Bassett H."/>
            <person name="Chagne D."/>
            <person name="McCallum J."/>
            <person name="Dzierzon H."/>
            <person name="Deng C."/>
            <person name="Wang Y.Y."/>
            <person name="Barron L."/>
            <person name="Manako K."/>
            <person name="Bowen J."/>
            <person name="Foster T.M."/>
            <person name="Erridge Z.A."/>
            <person name="Tiffin H."/>
            <person name="Waite C.N."/>
            <person name="Davies K.M."/>
            <person name="Grierson E.P."/>
            <person name="Laing W.A."/>
            <person name="Kirk R."/>
            <person name="Chen X."/>
            <person name="Wood M."/>
            <person name="Montefiori M."/>
            <person name="Brummell D.A."/>
            <person name="Schwinn K.E."/>
            <person name="Catanach A."/>
            <person name="Fullerton C."/>
            <person name="Li D."/>
            <person name="Meiyalaghan S."/>
            <person name="Nieuwenhuizen N."/>
            <person name="Read N."/>
            <person name="Prakash R."/>
            <person name="Hunter D."/>
            <person name="Zhang H."/>
            <person name="McKenzie M."/>
            <person name="Knabel M."/>
            <person name="Harris A."/>
            <person name="Allan A.C."/>
            <person name="Gleave A."/>
            <person name="Chen A."/>
            <person name="Janssen B.J."/>
            <person name="Plunkett B."/>
            <person name="Ampomah-Dwamena C."/>
            <person name="Voogd C."/>
            <person name="Leif D."/>
            <person name="Lafferty D."/>
            <person name="Souleyre E.J.F."/>
            <person name="Varkonyi-Gasic E."/>
            <person name="Gambi F."/>
            <person name="Hanley J."/>
            <person name="Yao J.L."/>
            <person name="Cheung J."/>
            <person name="David K.M."/>
            <person name="Warren B."/>
            <person name="Marsh K."/>
            <person name="Snowden K.C."/>
            <person name="Lin-Wang K."/>
            <person name="Brian L."/>
            <person name="Martinez-Sanchez M."/>
            <person name="Wang M."/>
            <person name="Ileperuma N."/>
            <person name="Macnee N."/>
            <person name="Campin R."/>
            <person name="McAtee P."/>
            <person name="Drummond R.S.M."/>
            <person name="Espley R.V."/>
            <person name="Ireland H.S."/>
            <person name="Wu R."/>
            <person name="Atkinson R.G."/>
            <person name="Karunairetnam S."/>
            <person name="Bulley S."/>
            <person name="Chunkath S."/>
            <person name="Hanley Z."/>
            <person name="Storey R."/>
            <person name="Thrimawithana A.H."/>
            <person name="Thomson S."/>
            <person name="David C."/>
            <person name="Testolin R."/>
            <person name="Huang H."/>
            <person name="Hellens R.P."/>
            <person name="Schaffer R.J."/>
        </authorList>
    </citation>
    <scope>NUCLEOTIDE SEQUENCE [LARGE SCALE GENOMIC DNA]</scope>
    <source>
        <strain evidence="9">cv. Red5</strain>
    </source>
</reference>
<feature type="domain" description="U-box" evidence="7">
    <location>
        <begin position="46"/>
        <end position="120"/>
    </location>
</feature>
<dbReference type="InterPro" id="IPR045210">
    <property type="entry name" value="RING-Ubox_PUB"/>
</dbReference>
<evidence type="ECO:0000256" key="5">
    <source>
        <dbReference type="ARBA" id="ARBA00022786"/>
    </source>
</evidence>
<evidence type="ECO:0000313" key="9">
    <source>
        <dbReference type="Proteomes" id="UP000241394"/>
    </source>
</evidence>
<evidence type="ECO:0000256" key="3">
    <source>
        <dbReference type="ARBA" id="ARBA00022679"/>
    </source>
</evidence>
<keyword evidence="4" id="KW-0677">Repeat</keyword>
<dbReference type="SUPFAM" id="SSF57850">
    <property type="entry name" value="RING/U-box"/>
    <property type="match status" value="1"/>
</dbReference>
<dbReference type="PANTHER" id="PTHR22849">
    <property type="entry name" value="WDSAM1 PROTEIN"/>
    <property type="match status" value="1"/>
</dbReference>
<dbReference type="EMBL" id="NKQK01000013">
    <property type="protein sequence ID" value="PSS13380.1"/>
    <property type="molecule type" value="Genomic_DNA"/>
</dbReference>
<dbReference type="PANTHER" id="PTHR22849:SF139">
    <property type="entry name" value="U-BOX DOMAIN-CONTAINING PROTEIN"/>
    <property type="match status" value="1"/>
</dbReference>
<sequence length="457" mass="50822">MPKNQTLTQIYTSLSLSLSLTMNLAWRGRRATRRAGKKLEGGLNLITPTNFRCPISLDLMKDPVTLSTGITYDWDSIDTWIESGNNMCPITKQGLTNLDPIPNYTIRKRIQDGCVHNRGIDRIPTPPTLLTSLEASEIVSKVVVVEDREGCLETVKKIKDLVKESDWNRRSVVAHGGRIALSTAFEAMSEPKASFRQNGIVLREILSVLTLMFPLDEKAKSPLCSSPSLTCIVWLLKHGDRLGQRNAILVLQEIVSTDQEMANALVEIQGAIGALVNLIKESSCPTTTKAFLMTIYYMVSSSISNQKVIARFVEVGIVPLLLEMLVDSERSVCERALGVLDRLCSHDVGREQAFVNALTVPVLVKKLLRVSDLATEFSVSILWKLSKSEKREEEGGGVVIVQALQVGAFQKLLLLLQVGCGERTKEKASELLKMLNLHRDRLECVDYGDFKDLKRPF</sequence>
<dbReference type="GO" id="GO:0016567">
    <property type="term" value="P:protein ubiquitination"/>
    <property type="evidence" value="ECO:0007669"/>
    <property type="project" value="UniProtKB-UniRule"/>
</dbReference>
<dbReference type="OMA" id="REMACKN"/>
<dbReference type="InterPro" id="IPR016024">
    <property type="entry name" value="ARM-type_fold"/>
</dbReference>
<comment type="caution">
    <text evidence="8">The sequence shown here is derived from an EMBL/GenBank/DDBJ whole genome shotgun (WGS) entry which is preliminary data.</text>
</comment>
<dbReference type="Gramene" id="PSS13380">
    <property type="protein sequence ID" value="PSS13380"/>
    <property type="gene ID" value="CEY00_Acc13990"/>
</dbReference>
<accession>A0A2R6QQH1</accession>
<organism evidence="8 9">
    <name type="scientific">Actinidia chinensis var. chinensis</name>
    <name type="common">Chinese soft-hair kiwi</name>
    <dbReference type="NCBI Taxonomy" id="1590841"/>
    <lineage>
        <taxon>Eukaryota</taxon>
        <taxon>Viridiplantae</taxon>
        <taxon>Streptophyta</taxon>
        <taxon>Embryophyta</taxon>
        <taxon>Tracheophyta</taxon>
        <taxon>Spermatophyta</taxon>
        <taxon>Magnoliopsida</taxon>
        <taxon>eudicotyledons</taxon>
        <taxon>Gunneridae</taxon>
        <taxon>Pentapetalae</taxon>
        <taxon>asterids</taxon>
        <taxon>Ericales</taxon>
        <taxon>Actinidiaceae</taxon>
        <taxon>Actinidia</taxon>
    </lineage>
</organism>
<dbReference type="OrthoDB" id="10064100at2759"/>
<dbReference type="InterPro" id="IPR000225">
    <property type="entry name" value="Armadillo"/>
</dbReference>
<dbReference type="SUPFAM" id="SSF48371">
    <property type="entry name" value="ARM repeat"/>
    <property type="match status" value="1"/>
</dbReference>
<proteinExistence type="predicted"/>
<evidence type="ECO:0000313" key="8">
    <source>
        <dbReference type="EMBL" id="PSS13380.1"/>
    </source>
</evidence>
<dbReference type="EC" id="2.3.2.27" evidence="6"/>
<dbReference type="PROSITE" id="PS51698">
    <property type="entry name" value="U_BOX"/>
    <property type="match status" value="1"/>
</dbReference>
<dbReference type="Pfam" id="PF25598">
    <property type="entry name" value="ARM_PUB"/>
    <property type="match status" value="1"/>
</dbReference>
<dbReference type="Pfam" id="PF04564">
    <property type="entry name" value="U-box"/>
    <property type="match status" value="1"/>
</dbReference>
<dbReference type="Gene3D" id="1.25.10.10">
    <property type="entry name" value="Leucine-rich Repeat Variant"/>
    <property type="match status" value="1"/>
</dbReference>
<dbReference type="InterPro" id="IPR003613">
    <property type="entry name" value="Ubox_domain"/>
</dbReference>
<dbReference type="InterPro" id="IPR058678">
    <property type="entry name" value="ARM_PUB"/>
</dbReference>
<evidence type="ECO:0000256" key="4">
    <source>
        <dbReference type="ARBA" id="ARBA00022737"/>
    </source>
</evidence>
<dbReference type="Gene3D" id="3.30.40.10">
    <property type="entry name" value="Zinc/RING finger domain, C3HC4 (zinc finger)"/>
    <property type="match status" value="1"/>
</dbReference>
<reference evidence="8 9" key="1">
    <citation type="submission" date="2017-07" db="EMBL/GenBank/DDBJ databases">
        <title>An improved, manually edited Actinidia chinensis var. chinensis (kiwifruit) genome highlights the challenges associated with draft genomes and gene prediction in plants.</title>
        <authorList>
            <person name="Pilkington S."/>
            <person name="Crowhurst R."/>
            <person name="Hilario E."/>
            <person name="Nardozza S."/>
            <person name="Fraser L."/>
            <person name="Peng Y."/>
            <person name="Gunaseelan K."/>
            <person name="Simpson R."/>
            <person name="Tahir J."/>
            <person name="Deroles S."/>
            <person name="Templeton K."/>
            <person name="Luo Z."/>
            <person name="Davy M."/>
            <person name="Cheng C."/>
            <person name="Mcneilage M."/>
            <person name="Scaglione D."/>
            <person name="Liu Y."/>
            <person name="Zhang Q."/>
            <person name="Datson P."/>
            <person name="De Silva N."/>
            <person name="Gardiner S."/>
            <person name="Bassett H."/>
            <person name="Chagne D."/>
            <person name="Mccallum J."/>
            <person name="Dzierzon H."/>
            <person name="Deng C."/>
            <person name="Wang Y.-Y."/>
            <person name="Barron N."/>
            <person name="Manako K."/>
            <person name="Bowen J."/>
            <person name="Foster T."/>
            <person name="Erridge Z."/>
            <person name="Tiffin H."/>
            <person name="Waite C."/>
            <person name="Davies K."/>
            <person name="Grierson E."/>
            <person name="Laing W."/>
            <person name="Kirk R."/>
            <person name="Chen X."/>
            <person name="Wood M."/>
            <person name="Montefiori M."/>
            <person name="Brummell D."/>
            <person name="Schwinn K."/>
            <person name="Catanach A."/>
            <person name="Fullerton C."/>
            <person name="Li D."/>
            <person name="Meiyalaghan S."/>
            <person name="Nieuwenhuizen N."/>
            <person name="Read N."/>
            <person name="Prakash R."/>
            <person name="Hunter D."/>
            <person name="Zhang H."/>
            <person name="Mckenzie M."/>
            <person name="Knabel M."/>
            <person name="Harris A."/>
            <person name="Allan A."/>
            <person name="Chen A."/>
            <person name="Janssen B."/>
            <person name="Plunkett B."/>
            <person name="Dwamena C."/>
            <person name="Voogd C."/>
            <person name="Leif D."/>
            <person name="Lafferty D."/>
            <person name="Souleyre E."/>
            <person name="Varkonyi-Gasic E."/>
            <person name="Gambi F."/>
            <person name="Hanley J."/>
            <person name="Yao J.-L."/>
            <person name="Cheung J."/>
            <person name="David K."/>
            <person name="Warren B."/>
            <person name="Marsh K."/>
            <person name="Snowden K."/>
            <person name="Lin-Wang K."/>
            <person name="Brian L."/>
            <person name="Martinez-Sanchez M."/>
            <person name="Wang M."/>
            <person name="Ileperuma N."/>
            <person name="Macnee N."/>
            <person name="Campin R."/>
            <person name="Mcatee P."/>
            <person name="Drummond R."/>
            <person name="Espley R."/>
            <person name="Ireland H."/>
            <person name="Wu R."/>
            <person name="Atkinson R."/>
            <person name="Karunairetnam S."/>
            <person name="Bulley S."/>
            <person name="Chunkath S."/>
            <person name="Hanley Z."/>
            <person name="Storey R."/>
            <person name="Thrimawithana A."/>
            <person name="Thomson S."/>
            <person name="David C."/>
            <person name="Testolin R."/>
        </authorList>
    </citation>
    <scope>NUCLEOTIDE SEQUENCE [LARGE SCALE GENOMIC DNA]</scope>
    <source>
        <strain evidence="9">cv. Red5</strain>
        <tissue evidence="8">Young leaf</tissue>
    </source>
</reference>
<dbReference type="GO" id="GO:0061630">
    <property type="term" value="F:ubiquitin protein ligase activity"/>
    <property type="evidence" value="ECO:0007669"/>
    <property type="project" value="UniProtKB-UniRule"/>
</dbReference>
<evidence type="ECO:0000259" key="7">
    <source>
        <dbReference type="PROSITE" id="PS51698"/>
    </source>
</evidence>
<dbReference type="SMART" id="SM00504">
    <property type="entry name" value="Ubox"/>
    <property type="match status" value="1"/>
</dbReference>
<dbReference type="InParanoid" id="A0A2R6QQH1"/>
<dbReference type="InterPro" id="IPR011989">
    <property type="entry name" value="ARM-like"/>
</dbReference>
<comment type="pathway">
    <text evidence="2 6">Protein modification; protein ubiquitination.</text>
</comment>
<evidence type="ECO:0000256" key="2">
    <source>
        <dbReference type="ARBA" id="ARBA00004906"/>
    </source>
</evidence>
<dbReference type="InterPro" id="IPR045185">
    <property type="entry name" value="PUB22/23/24-like"/>
</dbReference>
<keyword evidence="9" id="KW-1185">Reference proteome</keyword>
<evidence type="ECO:0000256" key="1">
    <source>
        <dbReference type="ARBA" id="ARBA00000900"/>
    </source>
</evidence>
<evidence type="ECO:0000256" key="6">
    <source>
        <dbReference type="RuleBase" id="RU369093"/>
    </source>
</evidence>
<dbReference type="CDD" id="cd16664">
    <property type="entry name" value="RING-Ubox_PUB"/>
    <property type="match status" value="1"/>
</dbReference>
<keyword evidence="5 6" id="KW-0833">Ubl conjugation pathway</keyword>
<protein>
    <recommendedName>
        <fullName evidence="6 7">U-box domain-containing protein</fullName>
        <ecNumber evidence="6">2.3.2.27</ecNumber>
    </recommendedName>
    <alternativeName>
        <fullName evidence="6">RING-type E3 ubiquitin transferase PUB</fullName>
    </alternativeName>
</protein>
<dbReference type="InterPro" id="IPR013083">
    <property type="entry name" value="Znf_RING/FYVE/PHD"/>
</dbReference>
<comment type="catalytic activity">
    <reaction evidence="1 6">
        <text>S-ubiquitinyl-[E2 ubiquitin-conjugating enzyme]-L-cysteine + [acceptor protein]-L-lysine = [E2 ubiquitin-conjugating enzyme]-L-cysteine + N(6)-ubiquitinyl-[acceptor protein]-L-lysine.</text>
        <dbReference type="EC" id="2.3.2.27"/>
    </reaction>
</comment>
<gene>
    <name evidence="8" type="ORF">CEY00_Acc13990</name>
</gene>
<dbReference type="SMART" id="SM00185">
    <property type="entry name" value="ARM"/>
    <property type="match status" value="3"/>
</dbReference>
<dbReference type="Proteomes" id="UP000241394">
    <property type="component" value="Chromosome LG13"/>
</dbReference>